<evidence type="ECO:0000256" key="4">
    <source>
        <dbReference type="ARBA" id="ARBA00038211"/>
    </source>
</evidence>
<dbReference type="InterPro" id="IPR011009">
    <property type="entry name" value="Kinase-like_dom_sf"/>
</dbReference>
<keyword evidence="2" id="KW-1208">Phospholipid metabolism</keyword>
<dbReference type="GO" id="GO:0004305">
    <property type="term" value="F:ethanolamine kinase activity"/>
    <property type="evidence" value="ECO:0007669"/>
    <property type="project" value="UniProtKB-EC"/>
</dbReference>
<keyword evidence="1" id="KW-0444">Lipid biosynthesis</keyword>
<comment type="caution">
    <text evidence="6">The sequence shown here is derived from an EMBL/GenBank/DDBJ whole genome shotgun (WGS) entry which is preliminary data.</text>
</comment>
<keyword evidence="1" id="KW-0443">Lipid metabolism</keyword>
<dbReference type="PANTHER" id="PTHR22603:SF66">
    <property type="entry name" value="ETHANOLAMINE KINASE"/>
    <property type="match status" value="1"/>
</dbReference>
<dbReference type="EC" id="2.7.1.82" evidence="5"/>
<dbReference type="EMBL" id="ASGP02000004">
    <property type="protein sequence ID" value="KAH9512089.1"/>
    <property type="molecule type" value="Genomic_DNA"/>
</dbReference>
<gene>
    <name evidence="6" type="ORF">DERF_010496</name>
</gene>
<keyword evidence="7" id="KW-1185">Reference proteome</keyword>
<evidence type="ECO:0000256" key="1">
    <source>
        <dbReference type="ARBA" id="ARBA00023209"/>
    </source>
</evidence>
<reference evidence="6" key="2">
    <citation type="journal article" date="2022" name="Res Sq">
        <title>Comparative Genomics Reveals Insights into the Divergent Evolution of Astigmatic Mites and Household Pest Adaptations.</title>
        <authorList>
            <person name="Xiong Q."/>
            <person name="Wan A.T.-Y."/>
            <person name="Liu X.-Y."/>
            <person name="Fung C.S.-H."/>
            <person name="Xiao X."/>
            <person name="Malainual N."/>
            <person name="Hou J."/>
            <person name="Wang L."/>
            <person name="Wang M."/>
            <person name="Yang K."/>
            <person name="Cui Y."/>
            <person name="Leung E."/>
            <person name="Nong W."/>
            <person name="Shin S.-K."/>
            <person name="Au S."/>
            <person name="Jeong K.Y."/>
            <person name="Chew F.T."/>
            <person name="Hui J."/>
            <person name="Leung T.F."/>
            <person name="Tungtrongchitr A."/>
            <person name="Zhong N."/>
            <person name="Liu Z."/>
            <person name="Tsui S."/>
        </authorList>
    </citation>
    <scope>NUCLEOTIDE SEQUENCE</scope>
    <source>
        <strain evidence="6">Derf</strain>
        <tissue evidence="6">Whole organism</tissue>
    </source>
</reference>
<protein>
    <recommendedName>
        <fullName evidence="5">ethanolamine kinase</fullName>
        <ecNumber evidence="5">2.7.1.82</ecNumber>
    </recommendedName>
</protein>
<comment type="similarity">
    <text evidence="4">Belongs to the choline/ethanolamine kinase family.</text>
</comment>
<dbReference type="Gene3D" id="3.30.200.20">
    <property type="entry name" value="Phosphorylase Kinase, domain 1"/>
    <property type="match status" value="1"/>
</dbReference>
<dbReference type="AlphaFoldDB" id="A0A922HZF2"/>
<evidence type="ECO:0000256" key="5">
    <source>
        <dbReference type="ARBA" id="ARBA00038874"/>
    </source>
</evidence>
<dbReference type="GO" id="GO:0005737">
    <property type="term" value="C:cytoplasm"/>
    <property type="evidence" value="ECO:0007669"/>
    <property type="project" value="TreeGrafter"/>
</dbReference>
<comment type="pathway">
    <text evidence="3">Phospholipid metabolism; phosphatidylethanolamine biosynthesis; phosphatidylethanolamine from ethanolamine: step 1/3.</text>
</comment>
<dbReference type="SUPFAM" id="SSF56112">
    <property type="entry name" value="Protein kinase-like (PK-like)"/>
    <property type="match status" value="1"/>
</dbReference>
<evidence type="ECO:0000256" key="3">
    <source>
        <dbReference type="ARBA" id="ARBA00037883"/>
    </source>
</evidence>
<keyword evidence="1" id="KW-0594">Phospholipid biosynthesis</keyword>
<dbReference type="Proteomes" id="UP000790347">
    <property type="component" value="Unassembled WGS sequence"/>
</dbReference>
<dbReference type="Pfam" id="PF01633">
    <property type="entry name" value="Choline_kinase"/>
    <property type="match status" value="1"/>
</dbReference>
<sequence length="386" mass="45657">MNLKSYKININPNDLIRGKTPDDINERCFKLVQIYMTNNDQWKRLCKTTNDLNVRRITGGMTNQLYYVGLKNGINEIDNDAITIKFYQSKHFKKDIINGDTDDERLNDTIISIIISEQGIGPKVFGILSDGIIQSYHEHEQFRPKHQHNDRLLKKLAYLLAKLNNLDIPIAKDKFYLIDILTSYIHEGYRHHDVSSLAKEFNLRYLLENDFLAEMDWFDSFIRYYLDQCPMVFNHNDFRGNNIMVLKDSDEILLCDFEYSSYGFRGYDLASFLMEWDRNFLNFEDTSLPSDDVVEKFIQFYIEGWEQIDPGYSTREENSCQKIMNETKIGYLFVLIHIMGVTLHQKEEIIASLQFDPKKISIGVNFMFKRYLDFKNLLIEEKIIDY</sequence>
<proteinExistence type="inferred from homology"/>
<evidence type="ECO:0000313" key="7">
    <source>
        <dbReference type="Proteomes" id="UP000790347"/>
    </source>
</evidence>
<accession>A0A922HZF2</accession>
<dbReference type="PANTHER" id="PTHR22603">
    <property type="entry name" value="CHOLINE/ETHANOALAMINE KINASE"/>
    <property type="match status" value="1"/>
</dbReference>
<dbReference type="Gene3D" id="3.90.1200.10">
    <property type="match status" value="1"/>
</dbReference>
<evidence type="ECO:0000256" key="2">
    <source>
        <dbReference type="ARBA" id="ARBA00023264"/>
    </source>
</evidence>
<evidence type="ECO:0000313" key="6">
    <source>
        <dbReference type="EMBL" id="KAH9512089.1"/>
    </source>
</evidence>
<name>A0A922HZF2_DERFA</name>
<dbReference type="GO" id="GO:0006646">
    <property type="term" value="P:phosphatidylethanolamine biosynthetic process"/>
    <property type="evidence" value="ECO:0007669"/>
    <property type="project" value="TreeGrafter"/>
</dbReference>
<reference evidence="6" key="1">
    <citation type="submission" date="2013-05" db="EMBL/GenBank/DDBJ databases">
        <authorList>
            <person name="Yim A.K.Y."/>
            <person name="Chan T.F."/>
            <person name="Ji K.M."/>
            <person name="Liu X.Y."/>
            <person name="Zhou J.W."/>
            <person name="Li R.Q."/>
            <person name="Yang K.Y."/>
            <person name="Li J."/>
            <person name="Li M."/>
            <person name="Law P.T.W."/>
            <person name="Wu Y.L."/>
            <person name="Cai Z.L."/>
            <person name="Qin H."/>
            <person name="Bao Y."/>
            <person name="Leung R.K.K."/>
            <person name="Ng P.K.S."/>
            <person name="Zou J."/>
            <person name="Zhong X.J."/>
            <person name="Ran P.X."/>
            <person name="Zhong N.S."/>
            <person name="Liu Z.G."/>
            <person name="Tsui S.K.W."/>
        </authorList>
    </citation>
    <scope>NUCLEOTIDE SEQUENCE</scope>
    <source>
        <strain evidence="6">Derf</strain>
        <tissue evidence="6">Whole organism</tissue>
    </source>
</reference>
<organism evidence="6 7">
    <name type="scientific">Dermatophagoides farinae</name>
    <name type="common">American house dust mite</name>
    <dbReference type="NCBI Taxonomy" id="6954"/>
    <lineage>
        <taxon>Eukaryota</taxon>
        <taxon>Metazoa</taxon>
        <taxon>Ecdysozoa</taxon>
        <taxon>Arthropoda</taxon>
        <taxon>Chelicerata</taxon>
        <taxon>Arachnida</taxon>
        <taxon>Acari</taxon>
        <taxon>Acariformes</taxon>
        <taxon>Sarcoptiformes</taxon>
        <taxon>Astigmata</taxon>
        <taxon>Psoroptidia</taxon>
        <taxon>Analgoidea</taxon>
        <taxon>Pyroglyphidae</taxon>
        <taxon>Dermatophagoidinae</taxon>
        <taxon>Dermatophagoides</taxon>
    </lineage>
</organism>